<keyword evidence="3" id="KW-1185">Reference proteome</keyword>
<dbReference type="PANTHER" id="PTHR31901">
    <property type="entry name" value="GH3 DOMAIN-CONTAINING PROTEIN"/>
    <property type="match status" value="1"/>
</dbReference>
<dbReference type="GO" id="GO:0016881">
    <property type="term" value="F:acid-amino acid ligase activity"/>
    <property type="evidence" value="ECO:0007669"/>
    <property type="project" value="TreeGrafter"/>
</dbReference>
<reference evidence="2 3" key="1">
    <citation type="submission" date="2019-03" db="EMBL/GenBank/DDBJ databases">
        <title>Genomic Encyclopedia of Type Strains, Phase IV (KMG-IV): sequencing the most valuable type-strain genomes for metagenomic binning, comparative biology and taxonomic classification.</title>
        <authorList>
            <person name="Goeker M."/>
        </authorList>
    </citation>
    <scope>NUCLEOTIDE SEQUENCE [LARGE SCALE GENOMIC DNA]</scope>
    <source>
        <strain evidence="2 3">DSM 21667</strain>
    </source>
</reference>
<dbReference type="Pfam" id="PF03321">
    <property type="entry name" value="GH3"/>
    <property type="match status" value="1"/>
</dbReference>
<dbReference type="Pfam" id="PF23571">
    <property type="entry name" value="GH3_M"/>
    <property type="match status" value="1"/>
</dbReference>
<dbReference type="EMBL" id="SNZH01000005">
    <property type="protein sequence ID" value="TDR45030.1"/>
    <property type="molecule type" value="Genomic_DNA"/>
</dbReference>
<evidence type="ECO:0000259" key="1">
    <source>
        <dbReference type="Pfam" id="PF23571"/>
    </source>
</evidence>
<accession>A0A4R6Z0H8</accession>
<dbReference type="AlphaFoldDB" id="A0A4R6Z0H8"/>
<evidence type="ECO:0000313" key="2">
    <source>
        <dbReference type="EMBL" id="TDR45030.1"/>
    </source>
</evidence>
<dbReference type="Proteomes" id="UP000295293">
    <property type="component" value="Unassembled WGS sequence"/>
</dbReference>
<dbReference type="PANTHER" id="PTHR31901:SF9">
    <property type="entry name" value="GH3 DOMAIN-CONTAINING PROTEIN"/>
    <property type="match status" value="1"/>
</dbReference>
<comment type="caution">
    <text evidence="2">The sequence shown here is derived from an EMBL/GenBank/DDBJ whole genome shotgun (WGS) entry which is preliminary data.</text>
</comment>
<dbReference type="InterPro" id="IPR004993">
    <property type="entry name" value="GH3"/>
</dbReference>
<protein>
    <submittedName>
        <fullName evidence="2">GH3 auxin-responsive promoter</fullName>
    </submittedName>
</protein>
<dbReference type="GO" id="GO:0005737">
    <property type="term" value="C:cytoplasm"/>
    <property type="evidence" value="ECO:0007669"/>
    <property type="project" value="TreeGrafter"/>
</dbReference>
<dbReference type="SUPFAM" id="SSF56801">
    <property type="entry name" value="Acetyl-CoA synthetase-like"/>
    <property type="match status" value="1"/>
</dbReference>
<dbReference type="InterPro" id="IPR055377">
    <property type="entry name" value="GH3_M"/>
</dbReference>
<feature type="domain" description="GH3 middle" evidence="1">
    <location>
        <begin position="313"/>
        <end position="371"/>
    </location>
</feature>
<gene>
    <name evidence="2" type="ORF">DFR29_105213</name>
</gene>
<dbReference type="OrthoDB" id="9807441at2"/>
<proteinExistence type="predicted"/>
<organism evidence="2 3">
    <name type="scientific">Tahibacter aquaticus</name>
    <dbReference type="NCBI Taxonomy" id="520092"/>
    <lineage>
        <taxon>Bacteria</taxon>
        <taxon>Pseudomonadati</taxon>
        <taxon>Pseudomonadota</taxon>
        <taxon>Gammaproteobacteria</taxon>
        <taxon>Lysobacterales</taxon>
        <taxon>Rhodanobacteraceae</taxon>
        <taxon>Tahibacter</taxon>
    </lineage>
</organism>
<evidence type="ECO:0000313" key="3">
    <source>
        <dbReference type="Proteomes" id="UP000295293"/>
    </source>
</evidence>
<name>A0A4R6Z0H8_9GAMM</name>
<sequence length="507" mass="55207">MRGALAAALLRLASAPRARRFARALQDCRAAQAATLARIVRAAAATDYARQCGLAAADGVAEFRRKVPICTYADIAGWIARQQQQPGRAAIAPGRVRCYEPTSGSGGTVKPIAYNAALLASFRSLFAIWAHDLLSHQLRLRSGRCFISVSPSFGAARGLADDRDYLGRAQRLLAAGFLLTPPQGCSDMTGFRRGLALALLRARDLEVVSIWNPGYLLVVLDEVERREPDLLQQLPALQRRILQNDANPWPQLWPQLQLVSCWTGAAAALPARQLAQRLPQARLQGKGLLATEAPVTLPLCAAGGCVPLLDEVFLEFETADGDCRLLHELDDGGEYALLLTQAGGLLRYRLGDRVRVGGRYLDVPLLEFIGRADAVADLVGEKLDEAFVATVLAEVCAAAGFASLLPLQPEQGRPFYLCLTDVADSGMLADRLDQALRQSLRYAEARALGQLAPVQVFAARNLRERVQAHWLGLGMSWGDIKDRSLLTDLSQAQRLHAALQRDQRSER</sequence>
<dbReference type="RefSeq" id="WP_133818532.1">
    <property type="nucleotide sequence ID" value="NZ_SNZH01000005.1"/>
</dbReference>